<organism evidence="1 2">
    <name type="scientific">Nitrolancea hollandica Lb</name>
    <dbReference type="NCBI Taxonomy" id="1129897"/>
    <lineage>
        <taxon>Bacteria</taxon>
        <taxon>Pseudomonadati</taxon>
        <taxon>Thermomicrobiota</taxon>
        <taxon>Thermomicrobia</taxon>
        <taxon>Sphaerobacterales</taxon>
        <taxon>Sphaerobacterineae</taxon>
        <taxon>Sphaerobacteraceae</taxon>
        <taxon>Nitrolancea</taxon>
    </lineage>
</organism>
<evidence type="ECO:0000313" key="2">
    <source>
        <dbReference type="Proteomes" id="UP000004221"/>
    </source>
</evidence>
<protein>
    <submittedName>
        <fullName evidence="1">Uncharacterized protein</fullName>
    </submittedName>
</protein>
<dbReference type="AlphaFoldDB" id="I4EN05"/>
<dbReference type="EMBL" id="CAGS01000669">
    <property type="protein sequence ID" value="CCF86068.1"/>
    <property type="molecule type" value="Genomic_DNA"/>
</dbReference>
<dbReference type="Proteomes" id="UP000004221">
    <property type="component" value="Unassembled WGS sequence"/>
</dbReference>
<reference evidence="1 2" key="1">
    <citation type="journal article" date="2012" name="ISME J.">
        <title>Nitrification expanded: discovery, physiology and genomics of a nitrite-oxidizing bacterium from the phylum Chloroflexi.</title>
        <authorList>
            <person name="Sorokin D.Y."/>
            <person name="Lucker S."/>
            <person name="Vejmelkova D."/>
            <person name="Kostrikina N.A."/>
            <person name="Kleerebezem R."/>
            <person name="Rijpstra W.I."/>
            <person name="Damste J.S."/>
            <person name="Le Paslier D."/>
            <person name="Muyzer G."/>
            <person name="Wagner M."/>
            <person name="van Loosdrecht M.C."/>
            <person name="Daims H."/>
        </authorList>
    </citation>
    <scope>NUCLEOTIDE SEQUENCE [LARGE SCALE GENOMIC DNA]</scope>
    <source>
        <strain evidence="2">none</strain>
    </source>
</reference>
<name>I4EN05_9BACT</name>
<gene>
    <name evidence="1" type="ORF">NITHO_7000001</name>
</gene>
<comment type="caution">
    <text evidence="1">The sequence shown here is derived from an EMBL/GenBank/DDBJ whole genome shotgun (WGS) entry which is preliminary data.</text>
</comment>
<keyword evidence="2" id="KW-1185">Reference proteome</keyword>
<dbReference type="RefSeq" id="WP_008481626.1">
    <property type="nucleotide sequence ID" value="NZ_CAGS01000669.1"/>
</dbReference>
<evidence type="ECO:0000313" key="1">
    <source>
        <dbReference type="EMBL" id="CCF86068.1"/>
    </source>
</evidence>
<sequence>MNTTLELLSTVVAPSFSAGQLIVRPVSLEELPSLLARVSINRHGHPATITMLRRICPELLDSVRGFWDGSGEALVVRPRGGVRMAAQVGDTEVTRVDELEAALIRWVPANSPI</sequence>
<accession>I4EN05</accession>
<proteinExistence type="predicted"/>